<feature type="region of interest" description="Disordered" evidence="1">
    <location>
        <begin position="50"/>
        <end position="100"/>
    </location>
</feature>
<feature type="compositionally biased region" description="Acidic residues" evidence="1">
    <location>
        <begin position="54"/>
        <end position="67"/>
    </location>
</feature>
<protein>
    <submittedName>
        <fullName evidence="3">Myticalin C6</fullName>
    </submittedName>
</protein>
<feature type="compositionally biased region" description="Basic and acidic residues" evidence="1">
    <location>
        <begin position="68"/>
        <end position="78"/>
    </location>
</feature>
<feature type="chain" id="PRO_5013307360" evidence="2">
    <location>
        <begin position="24"/>
        <end position="100"/>
    </location>
</feature>
<evidence type="ECO:0000256" key="1">
    <source>
        <dbReference type="SAM" id="MobiDB-lite"/>
    </source>
</evidence>
<reference evidence="3" key="1">
    <citation type="journal article" date="2017" name="Mar. Drugs">
        <title>Myticalins: A Novel Multigenic Family of Linear, Cationic Antimicrobial Peptides from Marine Mussels (Mytilus spp.).</title>
        <authorList>
            <person name="Leoni G."/>
            <person name="De Poli A."/>
            <person name="Mardirossian M."/>
            <person name="Gambato S."/>
            <person name="Florian F."/>
            <person name="Venier P."/>
            <person name="Wilson D.N."/>
            <person name="Tossi A."/>
            <person name="Pallavicini A."/>
            <person name="Gerdol M."/>
        </authorList>
    </citation>
    <scope>NUCLEOTIDE SEQUENCE</scope>
</reference>
<evidence type="ECO:0000313" key="3">
    <source>
        <dbReference type="EMBL" id="ASW15787.1"/>
    </source>
</evidence>
<name>A0A286RMU8_MYTGA</name>
<accession>A0A286RMU8</accession>
<feature type="compositionally biased region" description="Basic and acidic residues" evidence="1">
    <location>
        <begin position="90"/>
        <end position="100"/>
    </location>
</feature>
<feature type="signal peptide" evidence="2">
    <location>
        <begin position="1"/>
        <end position="23"/>
    </location>
</feature>
<sequence>MKGIALMLLTILVVLYMFNECEGRRRRRFRRVIRRIRLPKYLTINTERKREALNDDNQDEDIENVDSEEGHLDERYVDMNDEDVMDDIDERYVNDPHEDD</sequence>
<proteinExistence type="evidence at transcript level"/>
<dbReference type="EMBL" id="MF432175">
    <property type="protein sequence ID" value="ASW15787.1"/>
    <property type="molecule type" value="mRNA"/>
</dbReference>
<feature type="compositionally biased region" description="Acidic residues" evidence="1">
    <location>
        <begin position="79"/>
        <end position="89"/>
    </location>
</feature>
<keyword evidence="2" id="KW-0732">Signal</keyword>
<organism evidence="3">
    <name type="scientific">Mytilus galloprovincialis</name>
    <name type="common">Mediterranean mussel</name>
    <dbReference type="NCBI Taxonomy" id="29158"/>
    <lineage>
        <taxon>Eukaryota</taxon>
        <taxon>Metazoa</taxon>
        <taxon>Spiralia</taxon>
        <taxon>Lophotrochozoa</taxon>
        <taxon>Mollusca</taxon>
        <taxon>Bivalvia</taxon>
        <taxon>Autobranchia</taxon>
        <taxon>Pteriomorphia</taxon>
        <taxon>Mytilida</taxon>
        <taxon>Mytiloidea</taxon>
        <taxon>Mytilidae</taxon>
        <taxon>Mytilinae</taxon>
        <taxon>Mytilus</taxon>
    </lineage>
</organism>
<evidence type="ECO:0000256" key="2">
    <source>
        <dbReference type="SAM" id="SignalP"/>
    </source>
</evidence>
<dbReference type="AlphaFoldDB" id="A0A286RMU8"/>